<gene>
    <name evidence="10" type="ORF">C0V82_14390</name>
</gene>
<dbReference type="AlphaFoldDB" id="A0A2K9NGD0"/>
<keyword evidence="5" id="KW-0804">Transcription</keyword>
<evidence type="ECO:0000259" key="8">
    <source>
        <dbReference type="PROSITE" id="PS50110"/>
    </source>
</evidence>
<dbReference type="SUPFAM" id="SSF52172">
    <property type="entry name" value="CheY-like"/>
    <property type="match status" value="1"/>
</dbReference>
<dbReference type="GO" id="GO:0000156">
    <property type="term" value="F:phosphorelay response regulator activity"/>
    <property type="evidence" value="ECO:0007669"/>
    <property type="project" value="TreeGrafter"/>
</dbReference>
<evidence type="ECO:0000256" key="7">
    <source>
        <dbReference type="PROSITE-ProRule" id="PRU01091"/>
    </source>
</evidence>
<feature type="domain" description="Response regulatory" evidence="8">
    <location>
        <begin position="19"/>
        <end position="134"/>
    </location>
</feature>
<keyword evidence="11" id="KW-1185">Reference proteome</keyword>
<evidence type="ECO:0000256" key="6">
    <source>
        <dbReference type="PROSITE-ProRule" id="PRU00169"/>
    </source>
</evidence>
<dbReference type="PANTHER" id="PTHR48111:SF1">
    <property type="entry name" value="TWO-COMPONENT RESPONSE REGULATOR ORR33"/>
    <property type="match status" value="1"/>
</dbReference>
<dbReference type="EMBL" id="CP025611">
    <property type="protein sequence ID" value="AUN31295.1"/>
    <property type="molecule type" value="Genomic_DNA"/>
</dbReference>
<dbReference type="Gene3D" id="3.40.50.2300">
    <property type="match status" value="1"/>
</dbReference>
<feature type="domain" description="OmpR/PhoB-type" evidence="9">
    <location>
        <begin position="146"/>
        <end position="251"/>
    </location>
</feature>
<dbReference type="GO" id="GO:0005829">
    <property type="term" value="C:cytosol"/>
    <property type="evidence" value="ECO:0007669"/>
    <property type="project" value="TreeGrafter"/>
</dbReference>
<dbReference type="InterPro" id="IPR039420">
    <property type="entry name" value="WalR-like"/>
</dbReference>
<keyword evidence="1 6" id="KW-0597">Phosphoprotein</keyword>
<organism evidence="10 11">
    <name type="scientific">Niveispirillum cyanobacteriorum</name>
    <dbReference type="NCBI Taxonomy" id="1612173"/>
    <lineage>
        <taxon>Bacteria</taxon>
        <taxon>Pseudomonadati</taxon>
        <taxon>Pseudomonadota</taxon>
        <taxon>Alphaproteobacteria</taxon>
        <taxon>Rhodospirillales</taxon>
        <taxon>Azospirillaceae</taxon>
        <taxon>Niveispirillum</taxon>
    </lineage>
</organism>
<dbReference type="Proteomes" id="UP000234752">
    <property type="component" value="Chromosome eg_1"/>
</dbReference>
<dbReference type="Pfam" id="PF00072">
    <property type="entry name" value="Response_reg"/>
    <property type="match status" value="1"/>
</dbReference>
<dbReference type="KEGG" id="ncb:C0V82_14390"/>
<keyword evidence="3" id="KW-0805">Transcription regulation</keyword>
<keyword evidence="2" id="KW-0902">Two-component regulatory system</keyword>
<dbReference type="GO" id="GO:0032993">
    <property type="term" value="C:protein-DNA complex"/>
    <property type="evidence" value="ECO:0007669"/>
    <property type="project" value="TreeGrafter"/>
</dbReference>
<dbReference type="PANTHER" id="PTHR48111">
    <property type="entry name" value="REGULATOR OF RPOS"/>
    <property type="match status" value="1"/>
</dbReference>
<dbReference type="InterPro" id="IPR016032">
    <property type="entry name" value="Sig_transdc_resp-reg_C-effctor"/>
</dbReference>
<reference evidence="10 11" key="1">
    <citation type="submission" date="2017-12" db="EMBL/GenBank/DDBJ databases">
        <title>Genomes of bacteria within cyanobacterial aggregates.</title>
        <authorList>
            <person name="Cai H."/>
        </authorList>
    </citation>
    <scope>NUCLEOTIDE SEQUENCE [LARGE SCALE GENOMIC DNA]</scope>
    <source>
        <strain evidence="10 11">TH16</strain>
    </source>
</reference>
<evidence type="ECO:0000259" key="9">
    <source>
        <dbReference type="PROSITE" id="PS51755"/>
    </source>
</evidence>
<dbReference type="GO" id="GO:0006355">
    <property type="term" value="P:regulation of DNA-templated transcription"/>
    <property type="evidence" value="ECO:0007669"/>
    <property type="project" value="InterPro"/>
</dbReference>
<proteinExistence type="predicted"/>
<keyword evidence="4 7" id="KW-0238">DNA-binding</keyword>
<dbReference type="PROSITE" id="PS51755">
    <property type="entry name" value="OMPR_PHOB"/>
    <property type="match status" value="1"/>
</dbReference>
<dbReference type="OrthoDB" id="9802426at2"/>
<evidence type="ECO:0000256" key="3">
    <source>
        <dbReference type="ARBA" id="ARBA00023015"/>
    </source>
</evidence>
<evidence type="ECO:0000313" key="11">
    <source>
        <dbReference type="Proteomes" id="UP000234752"/>
    </source>
</evidence>
<feature type="DNA-binding region" description="OmpR/PhoB-type" evidence="7">
    <location>
        <begin position="146"/>
        <end position="251"/>
    </location>
</feature>
<feature type="modified residue" description="4-aspartylphosphate" evidence="6">
    <location>
        <position position="69"/>
    </location>
</feature>
<dbReference type="InterPro" id="IPR036388">
    <property type="entry name" value="WH-like_DNA-bd_sf"/>
</dbReference>
<name>A0A2K9NGD0_9PROT</name>
<dbReference type="SUPFAM" id="SSF46894">
    <property type="entry name" value="C-terminal effector domain of the bipartite response regulators"/>
    <property type="match status" value="1"/>
</dbReference>
<dbReference type="InterPro" id="IPR011006">
    <property type="entry name" value="CheY-like_superfamily"/>
</dbReference>
<dbReference type="InterPro" id="IPR001789">
    <property type="entry name" value="Sig_transdc_resp-reg_receiver"/>
</dbReference>
<dbReference type="Gene3D" id="1.10.10.10">
    <property type="entry name" value="Winged helix-like DNA-binding domain superfamily/Winged helix DNA-binding domain"/>
    <property type="match status" value="1"/>
</dbReference>
<evidence type="ECO:0000313" key="10">
    <source>
        <dbReference type="EMBL" id="AUN31295.1"/>
    </source>
</evidence>
<dbReference type="SMART" id="SM00862">
    <property type="entry name" value="Trans_reg_C"/>
    <property type="match status" value="1"/>
</dbReference>
<dbReference type="CDD" id="cd17574">
    <property type="entry name" value="REC_OmpR"/>
    <property type="match status" value="1"/>
</dbReference>
<evidence type="ECO:0000256" key="4">
    <source>
        <dbReference type="ARBA" id="ARBA00023125"/>
    </source>
</evidence>
<dbReference type="SMART" id="SM00448">
    <property type="entry name" value="REC"/>
    <property type="match status" value="1"/>
</dbReference>
<sequence>MTGLASQPGNRRLEEGGLRLALVDDDDDFREVVGAELEDHGFAVTSFPDGPPLLDYLADGNEADVIVLDWNLPTWNGIDLLPQLRRRGVNIPVIILTALSGTSFEMAALERGALDFIDKSRGVPVLARRARLIADAAKLPPGAPVEDSVDHGALTLRPRLSRAYWRGVDVELTVTEFNIVQRLVDNAGDHVTYRAIYDCVHRSGFIAGSGEDGYRTNVRSSVKRIRNKFRAIDPGFGEIENFAAFGYCWRNPPTPA</sequence>
<dbReference type="InterPro" id="IPR001867">
    <property type="entry name" value="OmpR/PhoB-type_DNA-bd"/>
</dbReference>
<dbReference type="PROSITE" id="PS50110">
    <property type="entry name" value="RESPONSE_REGULATORY"/>
    <property type="match status" value="1"/>
</dbReference>
<accession>A0A2K9NGD0</accession>
<evidence type="ECO:0000256" key="1">
    <source>
        <dbReference type="ARBA" id="ARBA00022553"/>
    </source>
</evidence>
<dbReference type="GO" id="GO:0000976">
    <property type="term" value="F:transcription cis-regulatory region binding"/>
    <property type="evidence" value="ECO:0007669"/>
    <property type="project" value="TreeGrafter"/>
</dbReference>
<protein>
    <submittedName>
        <fullName evidence="10">DNA-binding response regulator</fullName>
    </submittedName>
</protein>
<evidence type="ECO:0000256" key="2">
    <source>
        <dbReference type="ARBA" id="ARBA00023012"/>
    </source>
</evidence>
<evidence type="ECO:0000256" key="5">
    <source>
        <dbReference type="ARBA" id="ARBA00023163"/>
    </source>
</evidence>